<dbReference type="InterPro" id="IPR033480">
    <property type="entry name" value="sCache_2"/>
</dbReference>
<feature type="transmembrane region" description="Helical" evidence="9">
    <location>
        <begin position="210"/>
        <end position="233"/>
    </location>
</feature>
<dbReference type="Pfam" id="PF17200">
    <property type="entry name" value="sCache_2"/>
    <property type="match status" value="1"/>
</dbReference>
<dbReference type="GO" id="GO:0005886">
    <property type="term" value="C:plasma membrane"/>
    <property type="evidence" value="ECO:0007669"/>
    <property type="project" value="UniProtKB-SubCell"/>
</dbReference>
<dbReference type="PANTHER" id="PTHR32089:SF112">
    <property type="entry name" value="LYSOZYME-LIKE PROTEIN-RELATED"/>
    <property type="match status" value="1"/>
</dbReference>
<comment type="subcellular location">
    <subcellularLocation>
        <location evidence="1">Cell membrane</location>
        <topology evidence="1">Multi-pass membrane protein</topology>
    </subcellularLocation>
</comment>
<evidence type="ECO:0000256" key="5">
    <source>
        <dbReference type="ARBA" id="ARBA00023136"/>
    </source>
</evidence>
<evidence type="ECO:0000256" key="8">
    <source>
        <dbReference type="PROSITE-ProRule" id="PRU00284"/>
    </source>
</evidence>
<comment type="similarity">
    <text evidence="7">Belongs to the methyl-accepting chemotaxis (MCP) protein family.</text>
</comment>
<keyword evidence="4 9" id="KW-1133">Transmembrane helix</keyword>
<evidence type="ECO:0000259" key="10">
    <source>
        <dbReference type="PROSITE" id="PS50111"/>
    </source>
</evidence>
<reference evidence="12" key="1">
    <citation type="submission" date="2015-10" db="EMBL/GenBank/DDBJ databases">
        <title>Evolution marks in rhizobial microsymbionts genomes from the relict species Vavilovia formosa (Stev.) Fed.</title>
        <authorList>
            <person name="Kopat V."/>
        </authorList>
    </citation>
    <scope>NUCLEOTIDE SEQUENCE</scope>
    <source>
        <strain evidence="12">Vaf-07</strain>
    </source>
</reference>
<dbReference type="PANTHER" id="PTHR32089">
    <property type="entry name" value="METHYL-ACCEPTING CHEMOTAXIS PROTEIN MCPB"/>
    <property type="match status" value="1"/>
</dbReference>
<sequence>MHIVQHCTAIAAWLATLLEIFAVKLLNNLPISAKLGLLVGVTLLGLCLAGVQATRLVSMEMRASRMEQVRAIVDTARNMALGLQKQVTAGEMTKDAAIQEFIKRARTMTYDNGNGYVFAYDMNGIALATPDPKQFGTNRLDVVVNGRSLTRELRDGVAAKGDVTLYYEYMKPGTTEPIRKFSYAVAIPDWNIFAGTGAYLDDLDTKMTPIIWSLATAILGIAVIAGLIAWFIARSITKPLSQLGTRMRDLADGKLEAEIPGASRRDEIGAMATTVQVFKDNAIRMHGLEQEEVAVQQRVAAERKSAMNSLADGFEQSVNGVVKSVATSAAGMQATASSMTNTASETTDRVASVSMASEKALNNVQTVAAAAEELTASVEEISRQVAQSTEIARQAVGEADRTNATVQLLSGAAEKIGVVVQLIDTIAAQTNLLALNATIEAARAGDAGRGFAVVASEVKALATQTAKATEEISAQVASMQSTTGDAVSAIGNISATIEKMSEISMAISSAVEEQGAATREIARNIQAAATGSSEIATNIGSVNAAASATGQAAGQVLNGARELDGQASMLQSAVTDFLTKVRAA</sequence>
<keyword evidence="2" id="KW-1003">Cell membrane</keyword>
<evidence type="ECO:0000256" key="3">
    <source>
        <dbReference type="ARBA" id="ARBA00022692"/>
    </source>
</evidence>
<dbReference type="SMART" id="SM00283">
    <property type="entry name" value="MA"/>
    <property type="match status" value="1"/>
</dbReference>
<dbReference type="GO" id="GO:0004888">
    <property type="term" value="F:transmembrane signaling receptor activity"/>
    <property type="evidence" value="ECO:0007669"/>
    <property type="project" value="InterPro"/>
</dbReference>
<dbReference type="SUPFAM" id="SSF58104">
    <property type="entry name" value="Methyl-accepting chemotaxis protein (MCP) signaling domain"/>
    <property type="match status" value="1"/>
</dbReference>
<keyword evidence="6 8" id="KW-0807">Transducer</keyword>
<dbReference type="PROSITE" id="PS50885">
    <property type="entry name" value="HAMP"/>
    <property type="match status" value="1"/>
</dbReference>
<dbReference type="PRINTS" id="PR00260">
    <property type="entry name" value="CHEMTRNSDUCR"/>
</dbReference>
<evidence type="ECO:0000256" key="4">
    <source>
        <dbReference type="ARBA" id="ARBA00022989"/>
    </source>
</evidence>
<name>A0A120MG39_9BRAD</name>
<feature type="transmembrane region" description="Helical" evidence="9">
    <location>
        <begin position="38"/>
        <end position="57"/>
    </location>
</feature>
<dbReference type="GO" id="GO:0007165">
    <property type="term" value="P:signal transduction"/>
    <property type="evidence" value="ECO:0007669"/>
    <property type="project" value="UniProtKB-KW"/>
</dbReference>
<evidence type="ECO:0000256" key="2">
    <source>
        <dbReference type="ARBA" id="ARBA00022475"/>
    </source>
</evidence>
<gene>
    <name evidence="12" type="primary">mcp4_2</name>
    <name evidence="12" type="ORF">PROKKA_00690</name>
</gene>
<dbReference type="Pfam" id="PF00672">
    <property type="entry name" value="HAMP"/>
    <property type="match status" value="1"/>
</dbReference>
<dbReference type="Gene3D" id="3.30.450.20">
    <property type="entry name" value="PAS domain"/>
    <property type="match status" value="1"/>
</dbReference>
<evidence type="ECO:0000256" key="7">
    <source>
        <dbReference type="ARBA" id="ARBA00029447"/>
    </source>
</evidence>
<dbReference type="EMBL" id="KT955714">
    <property type="protein sequence ID" value="AMH39502.1"/>
    <property type="molecule type" value="Genomic_DNA"/>
</dbReference>
<evidence type="ECO:0000256" key="9">
    <source>
        <dbReference type="SAM" id="Phobius"/>
    </source>
</evidence>
<keyword evidence="5 9" id="KW-0472">Membrane</keyword>
<dbReference type="GO" id="GO:0006935">
    <property type="term" value="P:chemotaxis"/>
    <property type="evidence" value="ECO:0007669"/>
    <property type="project" value="InterPro"/>
</dbReference>
<evidence type="ECO:0000313" key="12">
    <source>
        <dbReference type="EMBL" id="AMH39502.1"/>
    </source>
</evidence>
<organism evidence="12">
    <name type="scientific">Tardiphaga robiniae</name>
    <dbReference type="NCBI Taxonomy" id="943830"/>
    <lineage>
        <taxon>Bacteria</taxon>
        <taxon>Pseudomonadati</taxon>
        <taxon>Pseudomonadota</taxon>
        <taxon>Alphaproteobacteria</taxon>
        <taxon>Hyphomicrobiales</taxon>
        <taxon>Nitrobacteraceae</taxon>
        <taxon>Tardiphaga</taxon>
    </lineage>
</organism>
<dbReference type="AlphaFoldDB" id="A0A120MG39"/>
<feature type="domain" description="HAMP" evidence="11">
    <location>
        <begin position="234"/>
        <end position="287"/>
    </location>
</feature>
<dbReference type="InterPro" id="IPR004089">
    <property type="entry name" value="MCPsignal_dom"/>
</dbReference>
<dbReference type="CDD" id="cd06225">
    <property type="entry name" value="HAMP"/>
    <property type="match status" value="1"/>
</dbReference>
<evidence type="ECO:0000259" key="11">
    <source>
        <dbReference type="PROSITE" id="PS50885"/>
    </source>
</evidence>
<accession>A0A120MG39</accession>
<protein>
    <submittedName>
        <fullName evidence="12">Methyl-accepting chemotaxis protein 4</fullName>
    </submittedName>
</protein>
<evidence type="ECO:0000256" key="1">
    <source>
        <dbReference type="ARBA" id="ARBA00004651"/>
    </source>
</evidence>
<proteinExistence type="inferred from homology"/>
<evidence type="ECO:0000256" key="6">
    <source>
        <dbReference type="ARBA" id="ARBA00023224"/>
    </source>
</evidence>
<dbReference type="PROSITE" id="PS50111">
    <property type="entry name" value="CHEMOTAXIS_TRANSDUC_2"/>
    <property type="match status" value="1"/>
</dbReference>
<dbReference type="SMART" id="SM00304">
    <property type="entry name" value="HAMP"/>
    <property type="match status" value="1"/>
</dbReference>
<keyword evidence="3 9" id="KW-0812">Transmembrane</keyword>
<dbReference type="InterPro" id="IPR004090">
    <property type="entry name" value="Chemotax_Me-accpt_rcpt"/>
</dbReference>
<dbReference type="Pfam" id="PF00015">
    <property type="entry name" value="MCPsignal"/>
    <property type="match status" value="1"/>
</dbReference>
<dbReference type="Gene3D" id="6.10.340.10">
    <property type="match status" value="1"/>
</dbReference>
<feature type="domain" description="Methyl-accepting transducer" evidence="10">
    <location>
        <begin position="335"/>
        <end position="550"/>
    </location>
</feature>
<dbReference type="InterPro" id="IPR003660">
    <property type="entry name" value="HAMP_dom"/>
</dbReference>
<dbReference type="SMART" id="SM01049">
    <property type="entry name" value="Cache_2"/>
    <property type="match status" value="1"/>
</dbReference>
<dbReference type="Gene3D" id="1.10.287.950">
    <property type="entry name" value="Methyl-accepting chemotaxis protein"/>
    <property type="match status" value="1"/>
</dbReference>